<dbReference type="Gene3D" id="1.10.630.10">
    <property type="entry name" value="Cytochrome P450"/>
    <property type="match status" value="1"/>
</dbReference>
<sequence>MESGRDASIVGRVQINLIDKNVTTVFSQDLARLDYLSTCIKEALRLYCPVFFIQRQMTEAINIEGFTIPEGSHVAIDIYNIHHNASMWGEDYDNFRPSRFEGDAARDMDPFAFVPFSAGPRNCIGQNFAMNEMKVVISRLLHRFCLRGTS</sequence>
<reference evidence="5" key="1">
    <citation type="submission" date="2022-11" db="EMBL/GenBank/DDBJ databases">
        <title>Centuries of genome instability and evolution in soft-shell clam transmissible cancer (bioRxiv).</title>
        <authorList>
            <person name="Hart S.F.M."/>
            <person name="Yonemitsu M.A."/>
            <person name="Giersch R.M."/>
            <person name="Beal B.F."/>
            <person name="Arriagada G."/>
            <person name="Davis B.W."/>
            <person name="Ostrander E.A."/>
            <person name="Goff S.P."/>
            <person name="Metzger M.J."/>
        </authorList>
    </citation>
    <scope>NUCLEOTIDE SEQUENCE</scope>
    <source>
        <strain evidence="5">MELC-2E11</strain>
        <tissue evidence="5">Siphon/mantle</tissue>
    </source>
</reference>
<evidence type="ECO:0000313" key="5">
    <source>
        <dbReference type="EMBL" id="WAR13743.1"/>
    </source>
</evidence>
<dbReference type="InterPro" id="IPR050196">
    <property type="entry name" value="Cytochrome_P450_Monoox"/>
</dbReference>
<dbReference type="InterPro" id="IPR036396">
    <property type="entry name" value="Cyt_P450_sf"/>
</dbReference>
<dbReference type="PRINTS" id="PR00465">
    <property type="entry name" value="EP450IV"/>
</dbReference>
<dbReference type="Proteomes" id="UP001164746">
    <property type="component" value="Chromosome 9"/>
</dbReference>
<organism evidence="5 6">
    <name type="scientific">Mya arenaria</name>
    <name type="common">Soft-shell clam</name>
    <dbReference type="NCBI Taxonomy" id="6604"/>
    <lineage>
        <taxon>Eukaryota</taxon>
        <taxon>Metazoa</taxon>
        <taxon>Spiralia</taxon>
        <taxon>Lophotrochozoa</taxon>
        <taxon>Mollusca</taxon>
        <taxon>Bivalvia</taxon>
        <taxon>Autobranchia</taxon>
        <taxon>Heteroconchia</taxon>
        <taxon>Euheterodonta</taxon>
        <taxon>Imparidentia</taxon>
        <taxon>Neoheterodontei</taxon>
        <taxon>Myida</taxon>
        <taxon>Myoidea</taxon>
        <taxon>Myidae</taxon>
        <taxon>Mya</taxon>
    </lineage>
</organism>
<evidence type="ECO:0000256" key="3">
    <source>
        <dbReference type="ARBA" id="ARBA00023004"/>
    </source>
</evidence>
<name>A0ABY7EUY2_MYAAR</name>
<comment type="similarity">
    <text evidence="1 4">Belongs to the cytochrome P450 family.</text>
</comment>
<dbReference type="Pfam" id="PF00067">
    <property type="entry name" value="p450"/>
    <property type="match status" value="1"/>
</dbReference>
<keyword evidence="2 4" id="KW-0479">Metal-binding</keyword>
<keyword evidence="3 4" id="KW-0408">Iron</keyword>
<dbReference type="InterPro" id="IPR017972">
    <property type="entry name" value="Cyt_P450_CS"/>
</dbReference>
<evidence type="ECO:0000256" key="2">
    <source>
        <dbReference type="ARBA" id="ARBA00022723"/>
    </source>
</evidence>
<dbReference type="PANTHER" id="PTHR24291:SF201">
    <property type="entry name" value="CYTOCHROME P450, FAMILY 4, SUBFAMILY B, POLYPEPTIDE 7"/>
    <property type="match status" value="1"/>
</dbReference>
<evidence type="ECO:0000313" key="6">
    <source>
        <dbReference type="Proteomes" id="UP001164746"/>
    </source>
</evidence>
<gene>
    <name evidence="5" type="ORF">MAR_003848</name>
</gene>
<dbReference type="EMBL" id="CP111020">
    <property type="protein sequence ID" value="WAR13743.1"/>
    <property type="molecule type" value="Genomic_DNA"/>
</dbReference>
<proteinExistence type="inferred from homology"/>
<dbReference type="PRINTS" id="PR00385">
    <property type="entry name" value="P450"/>
</dbReference>
<dbReference type="SUPFAM" id="SSF48264">
    <property type="entry name" value="Cytochrome P450"/>
    <property type="match status" value="1"/>
</dbReference>
<keyword evidence="4" id="KW-0349">Heme</keyword>
<keyword evidence="4" id="KW-0503">Monooxygenase</keyword>
<dbReference type="InterPro" id="IPR001128">
    <property type="entry name" value="Cyt_P450"/>
</dbReference>
<keyword evidence="6" id="KW-1185">Reference proteome</keyword>
<accession>A0ABY7EUY2</accession>
<protein>
    <submittedName>
        <fullName evidence="5">CP4B1-like protein</fullName>
    </submittedName>
</protein>
<dbReference type="PROSITE" id="PS00086">
    <property type="entry name" value="CYTOCHROME_P450"/>
    <property type="match status" value="1"/>
</dbReference>
<keyword evidence="4" id="KW-0560">Oxidoreductase</keyword>
<evidence type="ECO:0000256" key="1">
    <source>
        <dbReference type="ARBA" id="ARBA00010617"/>
    </source>
</evidence>
<dbReference type="InterPro" id="IPR002403">
    <property type="entry name" value="Cyt_P450_E_grp-IV"/>
</dbReference>
<evidence type="ECO:0000256" key="4">
    <source>
        <dbReference type="RuleBase" id="RU000461"/>
    </source>
</evidence>
<dbReference type="PANTHER" id="PTHR24291">
    <property type="entry name" value="CYTOCHROME P450 FAMILY 4"/>
    <property type="match status" value="1"/>
</dbReference>